<feature type="transmembrane region" description="Helical" evidence="1">
    <location>
        <begin position="18"/>
        <end position="38"/>
    </location>
</feature>
<dbReference type="AlphaFoldDB" id="A0A1S1UAR7"/>
<evidence type="ECO:0000313" key="3">
    <source>
        <dbReference type="Proteomes" id="UP000179840"/>
    </source>
</evidence>
<dbReference type="RefSeq" id="WP_071077719.1">
    <property type="nucleotide sequence ID" value="NZ_LFKP01000008.1"/>
</dbReference>
<keyword evidence="1" id="KW-0812">Transmembrane</keyword>
<comment type="caution">
    <text evidence="2">The sequence shown here is derived from an EMBL/GenBank/DDBJ whole genome shotgun (WGS) entry which is preliminary data.</text>
</comment>
<protein>
    <submittedName>
        <fullName evidence="2">Uncharacterized protein</fullName>
    </submittedName>
</protein>
<gene>
    <name evidence="2" type="ORF">AKG95_15635</name>
</gene>
<accession>A0A1S1UAR7</accession>
<evidence type="ECO:0000256" key="1">
    <source>
        <dbReference type="SAM" id="Phobius"/>
    </source>
</evidence>
<dbReference type="Proteomes" id="UP000179840">
    <property type="component" value="Unassembled WGS sequence"/>
</dbReference>
<proteinExistence type="predicted"/>
<reference evidence="2 3" key="1">
    <citation type="submission" date="2015-06" db="EMBL/GenBank/DDBJ databases">
        <title>Draft genome sequencing of a biphenyl-degrading bacterium, Janthinobacterium lividum MEG1.</title>
        <authorList>
            <person name="Shimodaira J."/>
            <person name="Hatta T."/>
        </authorList>
    </citation>
    <scope>NUCLEOTIDE SEQUENCE [LARGE SCALE GENOMIC DNA]</scope>
    <source>
        <strain evidence="2 3">MEG1</strain>
    </source>
</reference>
<name>A0A1S1UAR7_9BURK</name>
<organism evidence="2 3">
    <name type="scientific">Janthinobacterium lividum</name>
    <dbReference type="NCBI Taxonomy" id="29581"/>
    <lineage>
        <taxon>Bacteria</taxon>
        <taxon>Pseudomonadati</taxon>
        <taxon>Pseudomonadota</taxon>
        <taxon>Betaproteobacteria</taxon>
        <taxon>Burkholderiales</taxon>
        <taxon>Oxalobacteraceae</taxon>
        <taxon>Janthinobacterium</taxon>
    </lineage>
</organism>
<dbReference type="EMBL" id="LFKP01000008">
    <property type="protein sequence ID" value="OHV96223.1"/>
    <property type="molecule type" value="Genomic_DNA"/>
</dbReference>
<sequence>MSPAPGSRDAARPTIFKVIFPGLVAAVTALLFFGYWSLHREPVNATPSRLQVDAQEKSAAKDAVELCWGRAKALPSGSVEAQIARDACQQMQAQYEQTYRLAP</sequence>
<evidence type="ECO:0000313" key="2">
    <source>
        <dbReference type="EMBL" id="OHV96223.1"/>
    </source>
</evidence>
<keyword evidence="1" id="KW-0472">Membrane</keyword>
<keyword evidence="1" id="KW-1133">Transmembrane helix</keyword>